<dbReference type="Proteomes" id="UP000316598">
    <property type="component" value="Unassembled WGS sequence"/>
</dbReference>
<dbReference type="SUPFAM" id="SSF53649">
    <property type="entry name" value="Alkaline phosphatase-like"/>
    <property type="match status" value="1"/>
</dbReference>
<dbReference type="InterPro" id="IPR024607">
    <property type="entry name" value="Sulfatase_CS"/>
</dbReference>
<evidence type="ECO:0000256" key="3">
    <source>
        <dbReference type="ARBA" id="ARBA00022801"/>
    </source>
</evidence>
<evidence type="ECO:0000259" key="6">
    <source>
        <dbReference type="Pfam" id="PF00884"/>
    </source>
</evidence>
<evidence type="ECO:0000256" key="2">
    <source>
        <dbReference type="ARBA" id="ARBA00022723"/>
    </source>
</evidence>
<keyword evidence="5" id="KW-0472">Membrane</keyword>
<evidence type="ECO:0000256" key="5">
    <source>
        <dbReference type="SAM" id="Phobius"/>
    </source>
</evidence>
<proteinExistence type="inferred from homology"/>
<reference evidence="7 8" key="1">
    <citation type="submission" date="2019-02" db="EMBL/GenBank/DDBJ databases">
        <title>Deep-cultivation of Planctomycetes and their phenomic and genomic characterization uncovers novel biology.</title>
        <authorList>
            <person name="Wiegand S."/>
            <person name="Jogler M."/>
            <person name="Boedeker C."/>
            <person name="Pinto D."/>
            <person name="Vollmers J."/>
            <person name="Rivas-Marin E."/>
            <person name="Kohn T."/>
            <person name="Peeters S.H."/>
            <person name="Heuer A."/>
            <person name="Rast P."/>
            <person name="Oberbeckmann S."/>
            <person name="Bunk B."/>
            <person name="Jeske O."/>
            <person name="Meyerdierks A."/>
            <person name="Storesund J.E."/>
            <person name="Kallscheuer N."/>
            <person name="Luecker S."/>
            <person name="Lage O.M."/>
            <person name="Pohl T."/>
            <person name="Merkel B.J."/>
            <person name="Hornburger P."/>
            <person name="Mueller R.-W."/>
            <person name="Bruemmer F."/>
            <person name="Labrenz M."/>
            <person name="Spormann A.M."/>
            <person name="Op Den Camp H."/>
            <person name="Overmann J."/>
            <person name="Amann R."/>
            <person name="Jetten M.S.M."/>
            <person name="Mascher T."/>
            <person name="Medema M.H."/>
            <person name="Devos D.P."/>
            <person name="Kaster A.-K."/>
            <person name="Ovreas L."/>
            <person name="Rohde M."/>
            <person name="Galperin M.Y."/>
            <person name="Jogler C."/>
        </authorList>
    </citation>
    <scope>NUCLEOTIDE SEQUENCE [LARGE SCALE GENOMIC DNA]</scope>
    <source>
        <strain evidence="7 8">Pla22</strain>
    </source>
</reference>
<keyword evidence="5" id="KW-0812">Transmembrane</keyword>
<organism evidence="7 8">
    <name type="scientific">Rubripirellula amarantea</name>
    <dbReference type="NCBI Taxonomy" id="2527999"/>
    <lineage>
        <taxon>Bacteria</taxon>
        <taxon>Pseudomonadati</taxon>
        <taxon>Planctomycetota</taxon>
        <taxon>Planctomycetia</taxon>
        <taxon>Pirellulales</taxon>
        <taxon>Pirellulaceae</taxon>
        <taxon>Rubripirellula</taxon>
    </lineage>
</organism>
<sequence>MKTTSEALFATWYSAVILRCLLVGLIGVIVQPVAAETKSGSLMTAPRNIVFIMLDDADYFDFGFTNQTLKSPDIVTPNIDRLRAGGRLMTQYYCASSICSPTRASILTGNNPIQHGATEAWVTSERVSQAEPGMTGLPRHIPQLGSAMKLQGLRTAHFGKWHVGFHRPEFRPDALGWDHYLVHFFPKSHSKDNWTGRFRFITEDEVYVRKVDNLDSYFAEQVRKFIAASVARNERFCVNFWPLTPHKPWAVPKDFDNSTTKFDLHSDRGKLMAMMNVLDRDIGLIVDQLTELGIIDETLIMVTSDNGGQSSVQHPEHLRGAKASLFEGGISVPLVAHWPAAIEAGSENDSLFLSYDLMPTLVDLLKGDPSVMYSSIDGRSKAAALTSNVVLSHEPVVWQLAGGPRRIENERSLRYFAYRDGDHKLVKVRRYDDLTQPNAYLLFDVANDRVESKKLNRTEPELLDVMKREMLSMRKSRSRFDDVPEVIETRSHTMQFDPRLDVNSKDMTLTMTISVPDKLSKTQNIFWRPGAQRLVLTPDGQLRWRLLGMSKRRKRNSSVLVAPSIKPGEHEVVLRIGGWKTDMVRAELVVDGKVVDQLDQPQAPSPMLTIRHSARETILGDQAIKLSAVRYYNNYFYDDELSP</sequence>
<evidence type="ECO:0000313" key="8">
    <source>
        <dbReference type="Proteomes" id="UP000316598"/>
    </source>
</evidence>
<dbReference type="OrthoDB" id="246867at2"/>
<dbReference type="RefSeq" id="WP_146517530.1">
    <property type="nucleotide sequence ID" value="NZ_SJPI01000004.1"/>
</dbReference>
<dbReference type="PROSITE" id="PS00523">
    <property type="entry name" value="SULFATASE_1"/>
    <property type="match status" value="1"/>
</dbReference>
<dbReference type="PANTHER" id="PTHR42693:SF33">
    <property type="entry name" value="ARYLSULFATASE"/>
    <property type="match status" value="1"/>
</dbReference>
<name>A0A5C5WBV6_9BACT</name>
<keyword evidence="2" id="KW-0479">Metal-binding</keyword>
<keyword evidence="5" id="KW-1133">Transmembrane helix</keyword>
<dbReference type="Gene3D" id="3.30.1120.10">
    <property type="match status" value="1"/>
</dbReference>
<keyword evidence="3 7" id="KW-0378">Hydrolase</keyword>
<dbReference type="PANTHER" id="PTHR42693">
    <property type="entry name" value="ARYLSULFATASE FAMILY MEMBER"/>
    <property type="match status" value="1"/>
</dbReference>
<evidence type="ECO:0000256" key="1">
    <source>
        <dbReference type="ARBA" id="ARBA00008779"/>
    </source>
</evidence>
<dbReference type="GO" id="GO:0004065">
    <property type="term" value="F:arylsulfatase activity"/>
    <property type="evidence" value="ECO:0007669"/>
    <property type="project" value="UniProtKB-EC"/>
</dbReference>
<comment type="caution">
    <text evidence="7">The sequence shown here is derived from an EMBL/GenBank/DDBJ whole genome shotgun (WGS) entry which is preliminary data.</text>
</comment>
<dbReference type="InterPro" id="IPR050738">
    <property type="entry name" value="Sulfatase"/>
</dbReference>
<dbReference type="AlphaFoldDB" id="A0A5C5WBV6"/>
<comment type="similarity">
    <text evidence="1">Belongs to the sulfatase family.</text>
</comment>
<gene>
    <name evidence="7" type="primary">atsA_38</name>
    <name evidence="7" type="ORF">Pla22_51250</name>
</gene>
<dbReference type="EC" id="3.1.6.1" evidence="7"/>
<feature type="domain" description="Sulfatase N-terminal" evidence="6">
    <location>
        <begin position="47"/>
        <end position="365"/>
    </location>
</feature>
<dbReference type="EMBL" id="SJPI01000004">
    <property type="protein sequence ID" value="TWT48124.1"/>
    <property type="molecule type" value="Genomic_DNA"/>
</dbReference>
<feature type="transmembrane region" description="Helical" evidence="5">
    <location>
        <begin position="12"/>
        <end position="34"/>
    </location>
</feature>
<dbReference type="InterPro" id="IPR017850">
    <property type="entry name" value="Alkaline_phosphatase_core_sf"/>
</dbReference>
<accession>A0A5C5WBV6</accession>
<evidence type="ECO:0000256" key="4">
    <source>
        <dbReference type="ARBA" id="ARBA00022837"/>
    </source>
</evidence>
<evidence type="ECO:0000313" key="7">
    <source>
        <dbReference type="EMBL" id="TWT48124.1"/>
    </source>
</evidence>
<protein>
    <submittedName>
        <fullName evidence="7">Arylsulfatase</fullName>
        <ecNumber evidence="7">3.1.6.1</ecNumber>
    </submittedName>
</protein>
<dbReference type="GO" id="GO:0046872">
    <property type="term" value="F:metal ion binding"/>
    <property type="evidence" value="ECO:0007669"/>
    <property type="project" value="UniProtKB-KW"/>
</dbReference>
<keyword evidence="4" id="KW-0106">Calcium</keyword>
<dbReference type="Pfam" id="PF00884">
    <property type="entry name" value="Sulfatase"/>
    <property type="match status" value="1"/>
</dbReference>
<dbReference type="Gene3D" id="3.40.720.10">
    <property type="entry name" value="Alkaline Phosphatase, subunit A"/>
    <property type="match status" value="1"/>
</dbReference>
<keyword evidence="8" id="KW-1185">Reference proteome</keyword>
<dbReference type="InterPro" id="IPR000917">
    <property type="entry name" value="Sulfatase_N"/>
</dbReference>